<dbReference type="EMBL" id="AUZZ01000545">
    <property type="protein sequence ID" value="EQD67620.1"/>
    <property type="molecule type" value="Genomic_DNA"/>
</dbReference>
<accession>T1CJ14</accession>
<dbReference type="Gene3D" id="3.40.50.300">
    <property type="entry name" value="P-loop containing nucleotide triphosphate hydrolases"/>
    <property type="match status" value="1"/>
</dbReference>
<sequence length="321" mass="35329">MNAALPHNTLPVQPACQLPARAEAQRWLVTDLWLDDGVGLIGGEPKCYKSFLALDLAVSVAAGSPCLRHFPVPRPGRVLLYAAEDALHIVRRRLEGICAAAGCALQLLDLQVITVPTLRLDLPADRDRLLQTVQHLRPRLLILDPFVRLHRIDENASGEVAPLLAYLRELQRRYELAVLVVHHAKKGGGKIRAGQALRGSSEFHAWGDSNLYMRRAGNDLTMTVEHRAAPSLPPITLELMQRENALALQVCTSSKPKATASNPIDERISEALEAAGRSMPLAELREICRVRNATLHERLTTLTRVGHVLRDANGYRLASSA</sequence>
<protein>
    <recommendedName>
        <fullName evidence="3">AAA family ATPase</fullName>
    </recommendedName>
</protein>
<evidence type="ECO:0000313" key="1">
    <source>
        <dbReference type="EMBL" id="EQD67620.1"/>
    </source>
</evidence>
<comment type="caution">
    <text evidence="1">The sequence shown here is derived from an EMBL/GenBank/DDBJ whole genome shotgun (WGS) entry which is preliminary data.</text>
</comment>
<proteinExistence type="predicted"/>
<evidence type="ECO:0000313" key="2">
    <source>
        <dbReference type="EMBL" id="EQD74664.1"/>
    </source>
</evidence>
<organism evidence="1">
    <name type="scientific">mine drainage metagenome</name>
    <dbReference type="NCBI Taxonomy" id="410659"/>
    <lineage>
        <taxon>unclassified sequences</taxon>
        <taxon>metagenomes</taxon>
        <taxon>ecological metagenomes</taxon>
    </lineage>
</organism>
<reference evidence="1" key="1">
    <citation type="submission" date="2013-08" db="EMBL/GenBank/DDBJ databases">
        <authorList>
            <person name="Mendez C."/>
            <person name="Richter M."/>
            <person name="Ferrer M."/>
            <person name="Sanchez J."/>
        </authorList>
    </citation>
    <scope>NUCLEOTIDE SEQUENCE</scope>
</reference>
<reference evidence="1" key="2">
    <citation type="journal article" date="2014" name="ISME J.">
        <title>Microbial stratification in low pH oxic and suboxic macroscopic growths along an acid mine drainage.</title>
        <authorList>
            <person name="Mendez-Garcia C."/>
            <person name="Mesa V."/>
            <person name="Sprenger R.R."/>
            <person name="Richter M."/>
            <person name="Diez M.S."/>
            <person name="Solano J."/>
            <person name="Bargiela R."/>
            <person name="Golyshina O.V."/>
            <person name="Manteca A."/>
            <person name="Ramos J.L."/>
            <person name="Gallego J.R."/>
            <person name="Llorente I."/>
            <person name="Martins Dos Santos V.A."/>
            <person name="Jensen O.N."/>
            <person name="Pelaez A.I."/>
            <person name="Sanchez J."/>
            <person name="Ferrer M."/>
        </authorList>
    </citation>
    <scope>NUCLEOTIDE SEQUENCE</scope>
</reference>
<dbReference type="SUPFAM" id="SSF52540">
    <property type="entry name" value="P-loop containing nucleoside triphosphate hydrolases"/>
    <property type="match status" value="1"/>
</dbReference>
<dbReference type="EMBL" id="AUZX01003161">
    <property type="protein sequence ID" value="EQD74664.1"/>
    <property type="molecule type" value="Genomic_DNA"/>
</dbReference>
<gene>
    <name evidence="2" type="ORF">B1A_04359</name>
    <name evidence="1" type="ORF">B2A_00698</name>
</gene>
<dbReference type="Pfam" id="PF13481">
    <property type="entry name" value="AAA_25"/>
    <property type="match status" value="1"/>
</dbReference>
<dbReference type="InterPro" id="IPR027417">
    <property type="entry name" value="P-loop_NTPase"/>
</dbReference>
<dbReference type="InterPro" id="IPR036390">
    <property type="entry name" value="WH_DNA-bd_sf"/>
</dbReference>
<name>T1CJ14_9ZZZZ</name>
<evidence type="ECO:0008006" key="3">
    <source>
        <dbReference type="Google" id="ProtNLM"/>
    </source>
</evidence>
<dbReference type="SUPFAM" id="SSF46785">
    <property type="entry name" value="Winged helix' DNA-binding domain"/>
    <property type="match status" value="1"/>
</dbReference>
<dbReference type="AlphaFoldDB" id="T1CJ14"/>